<evidence type="ECO:0000256" key="1">
    <source>
        <dbReference type="SAM" id="MobiDB-lite"/>
    </source>
</evidence>
<dbReference type="InterPro" id="IPR011990">
    <property type="entry name" value="TPR-like_helical_dom_sf"/>
</dbReference>
<dbReference type="AlphaFoldDB" id="A0A939LV33"/>
<keyword evidence="2" id="KW-1133">Transmembrane helix</keyword>
<proteinExistence type="predicted"/>
<dbReference type="SUPFAM" id="SSF48452">
    <property type="entry name" value="TPR-like"/>
    <property type="match status" value="1"/>
</dbReference>
<feature type="transmembrane region" description="Helical" evidence="2">
    <location>
        <begin position="370"/>
        <end position="396"/>
    </location>
</feature>
<dbReference type="Gene3D" id="1.25.40.10">
    <property type="entry name" value="Tetratricopeptide repeat domain"/>
    <property type="match status" value="2"/>
</dbReference>
<dbReference type="Proteomes" id="UP000664398">
    <property type="component" value="Unassembled WGS sequence"/>
</dbReference>
<reference evidence="3" key="1">
    <citation type="submission" date="2021-03" db="EMBL/GenBank/DDBJ databases">
        <title>Leucobacter chromiisoli sp. nov., isolated from chromium-containing soil of chemical plant.</title>
        <authorList>
            <person name="Xu Z."/>
        </authorList>
    </citation>
    <scope>NUCLEOTIDE SEQUENCE</scope>
    <source>
        <strain evidence="3">A2</strain>
    </source>
</reference>
<feature type="transmembrane region" description="Helical" evidence="2">
    <location>
        <begin position="333"/>
        <end position="358"/>
    </location>
</feature>
<feature type="transmembrane region" description="Helical" evidence="2">
    <location>
        <begin position="488"/>
        <end position="512"/>
    </location>
</feature>
<organism evidence="3 4">
    <name type="scientific">Leucobacter ruminantium</name>
    <dbReference type="NCBI Taxonomy" id="1289170"/>
    <lineage>
        <taxon>Bacteria</taxon>
        <taxon>Bacillati</taxon>
        <taxon>Actinomycetota</taxon>
        <taxon>Actinomycetes</taxon>
        <taxon>Micrococcales</taxon>
        <taxon>Microbacteriaceae</taxon>
        <taxon>Leucobacter</taxon>
    </lineage>
</organism>
<dbReference type="InterPro" id="IPR019734">
    <property type="entry name" value="TPR_rpt"/>
</dbReference>
<accession>A0A939LV33</accession>
<dbReference type="SMART" id="SM00028">
    <property type="entry name" value="TPR"/>
    <property type="match status" value="3"/>
</dbReference>
<feature type="transmembrane region" description="Helical" evidence="2">
    <location>
        <begin position="454"/>
        <end position="476"/>
    </location>
</feature>
<dbReference type="EMBL" id="JAGDYL010000013">
    <property type="protein sequence ID" value="MBO1805364.1"/>
    <property type="molecule type" value="Genomic_DNA"/>
</dbReference>
<sequence length="564" mass="61168">MNDRSQAASAGGGSAAEQTPARCFERAEALNGFGRREEAIAELRRGLGVFPDDPELLGYLGWLLFFAGEQDEAEDLALRTLAVRPADARALNTLCEVTVAQARFAEGAGYARELLRHFPEWPVSHLHLAYALASDASRPFKARRRRRAEARASIDRALELAPEHVETLRRSTVLLRRLGDAEAASRTLDRGLELAPDDESLLLLAAQRESEKTSGPQHLQGLGLSAGHQAAALRILSGVLADNPRHRGVARAVSDDVWGRSRLLAAIGLWVCVFLMLFAYLVFGEPMSTSRRTQVRAGEALLILPAAWFVLFFTIRAKGLPKRFMRRLYAPVWWVWIGFVVAAIGGLGALLSAFSLALRSGETQLQMQGSYVGGITMMIGFCAWMLLIAELLFVFARFRSEQRSGLFPGDDEGRAAALAELREHRWSLVRVGIAALLACVPLVAAPVAMRPEAAGGFAAVAAALAIPPLIALLLRVGRVLSHRRGGDGGAGAMLWAALMLAALGVAGVWLLADRHAAEHDPPPTPWEIEMREHQKRMRDSIGDLDIPDPDDLDVPAADPQGSAP</sequence>
<feature type="transmembrane region" description="Helical" evidence="2">
    <location>
        <begin position="295"/>
        <end position="313"/>
    </location>
</feature>
<feature type="compositionally biased region" description="Basic and acidic residues" evidence="1">
    <location>
        <begin position="528"/>
        <end position="541"/>
    </location>
</feature>
<keyword evidence="2" id="KW-0472">Membrane</keyword>
<feature type="region of interest" description="Disordered" evidence="1">
    <location>
        <begin position="518"/>
        <end position="564"/>
    </location>
</feature>
<protein>
    <recommendedName>
        <fullName evidence="5">Tetratricopeptide repeat protein</fullName>
    </recommendedName>
</protein>
<name>A0A939LV33_9MICO</name>
<evidence type="ECO:0000313" key="4">
    <source>
        <dbReference type="Proteomes" id="UP000664398"/>
    </source>
</evidence>
<evidence type="ECO:0000256" key="2">
    <source>
        <dbReference type="SAM" id="Phobius"/>
    </source>
</evidence>
<feature type="region of interest" description="Disordered" evidence="1">
    <location>
        <begin position="1"/>
        <end position="20"/>
    </location>
</feature>
<evidence type="ECO:0000313" key="3">
    <source>
        <dbReference type="EMBL" id="MBO1805364.1"/>
    </source>
</evidence>
<feature type="transmembrane region" description="Helical" evidence="2">
    <location>
        <begin position="428"/>
        <end position="448"/>
    </location>
</feature>
<gene>
    <name evidence="3" type="ORF">J4H91_08540</name>
</gene>
<evidence type="ECO:0008006" key="5">
    <source>
        <dbReference type="Google" id="ProtNLM"/>
    </source>
</evidence>
<keyword evidence="2" id="KW-0812">Transmembrane</keyword>
<comment type="caution">
    <text evidence="3">The sequence shown here is derived from an EMBL/GenBank/DDBJ whole genome shotgun (WGS) entry which is preliminary data.</text>
</comment>
<keyword evidence="4" id="KW-1185">Reference proteome</keyword>
<dbReference type="RefSeq" id="WP_208045844.1">
    <property type="nucleotide sequence ID" value="NZ_JAGDYL010000013.1"/>
</dbReference>
<feature type="compositionally biased region" description="Low complexity" evidence="1">
    <location>
        <begin position="554"/>
        <end position="564"/>
    </location>
</feature>
<feature type="transmembrane region" description="Helical" evidence="2">
    <location>
        <begin position="263"/>
        <end position="283"/>
    </location>
</feature>